<dbReference type="GO" id="GO:0016846">
    <property type="term" value="F:carbon-sulfur lyase activity"/>
    <property type="evidence" value="ECO:0007669"/>
    <property type="project" value="InterPro"/>
</dbReference>
<dbReference type="EMBL" id="FOEP01000011">
    <property type="protein sequence ID" value="SEQ70650.1"/>
    <property type="molecule type" value="Genomic_DNA"/>
</dbReference>
<dbReference type="GO" id="GO:0046872">
    <property type="term" value="F:metal ion binding"/>
    <property type="evidence" value="ECO:0007669"/>
    <property type="project" value="UniProtKB-KW"/>
</dbReference>
<keyword evidence="2" id="KW-0479">Metal-binding</keyword>
<dbReference type="PANTHER" id="PTHR33337">
    <property type="entry name" value="GFA DOMAIN-CONTAINING PROTEIN"/>
    <property type="match status" value="1"/>
</dbReference>
<dbReference type="InterPro" id="IPR006913">
    <property type="entry name" value="CENP-V/GFA"/>
</dbReference>
<keyword evidence="7" id="KW-1185">Reference proteome</keyword>
<dbReference type="RefSeq" id="WP_090270509.1">
    <property type="nucleotide sequence ID" value="NZ_FOEP01000011.1"/>
</dbReference>
<evidence type="ECO:0000259" key="5">
    <source>
        <dbReference type="PROSITE" id="PS51891"/>
    </source>
</evidence>
<proteinExistence type="inferred from homology"/>
<organism evidence="6 7">
    <name type="scientific">Thalassovita taeanensis</name>
    <dbReference type="NCBI Taxonomy" id="657014"/>
    <lineage>
        <taxon>Bacteria</taxon>
        <taxon>Pseudomonadati</taxon>
        <taxon>Pseudomonadota</taxon>
        <taxon>Alphaproteobacteria</taxon>
        <taxon>Rhodobacterales</taxon>
        <taxon>Roseobacteraceae</taxon>
        <taxon>Thalassovita</taxon>
    </lineage>
</organism>
<evidence type="ECO:0000256" key="4">
    <source>
        <dbReference type="ARBA" id="ARBA00023239"/>
    </source>
</evidence>
<protein>
    <submittedName>
        <fullName evidence="6">Uncharacterized conserved protein</fullName>
    </submittedName>
</protein>
<keyword evidence="3" id="KW-0862">Zinc</keyword>
<dbReference type="Proteomes" id="UP000198634">
    <property type="component" value="Unassembled WGS sequence"/>
</dbReference>
<dbReference type="PROSITE" id="PS51891">
    <property type="entry name" value="CENP_V_GFA"/>
    <property type="match status" value="1"/>
</dbReference>
<dbReference type="Gene3D" id="3.90.1590.10">
    <property type="entry name" value="glutathione-dependent formaldehyde- activating enzyme (gfa)"/>
    <property type="match status" value="1"/>
</dbReference>
<dbReference type="InterPro" id="IPR011057">
    <property type="entry name" value="Mss4-like_sf"/>
</dbReference>
<reference evidence="6 7" key="1">
    <citation type="submission" date="2016-10" db="EMBL/GenBank/DDBJ databases">
        <authorList>
            <person name="de Groot N.N."/>
        </authorList>
    </citation>
    <scope>NUCLEOTIDE SEQUENCE [LARGE SCALE GENOMIC DNA]</scope>
    <source>
        <strain evidence="6 7">DSM 22007</strain>
    </source>
</reference>
<evidence type="ECO:0000256" key="2">
    <source>
        <dbReference type="ARBA" id="ARBA00022723"/>
    </source>
</evidence>
<evidence type="ECO:0000256" key="3">
    <source>
        <dbReference type="ARBA" id="ARBA00022833"/>
    </source>
</evidence>
<gene>
    <name evidence="6" type="ORF">SAMN04488092_11183</name>
</gene>
<comment type="similarity">
    <text evidence="1">Belongs to the Gfa family.</text>
</comment>
<dbReference type="STRING" id="657014.SAMN04488092_11183"/>
<dbReference type="OrthoDB" id="9807246at2"/>
<feature type="domain" description="CENP-V/GFA" evidence="5">
    <location>
        <begin position="2"/>
        <end position="114"/>
    </location>
</feature>
<evidence type="ECO:0000313" key="6">
    <source>
        <dbReference type="EMBL" id="SEQ70650.1"/>
    </source>
</evidence>
<dbReference type="PANTHER" id="PTHR33337:SF40">
    <property type="entry name" value="CENP-V_GFA DOMAIN-CONTAINING PROTEIN-RELATED"/>
    <property type="match status" value="1"/>
</dbReference>
<sequence length="123" mass="13371">MLDGSCLCGQIHFKVSGTPQGTSVCHCNQCRKMSGFAWSSAYVPQDQISITGPVHWFSASPKARRGICPTCGSFLFWQGTDEDTLSFALGAIDGPTGLHLSKHIFTADKGDYYDIADRLPQKP</sequence>
<dbReference type="Pfam" id="PF04828">
    <property type="entry name" value="GFA"/>
    <property type="match status" value="1"/>
</dbReference>
<dbReference type="SUPFAM" id="SSF51316">
    <property type="entry name" value="Mss4-like"/>
    <property type="match status" value="1"/>
</dbReference>
<accession>A0A1H9I7U8</accession>
<keyword evidence="4" id="KW-0456">Lyase</keyword>
<evidence type="ECO:0000256" key="1">
    <source>
        <dbReference type="ARBA" id="ARBA00005495"/>
    </source>
</evidence>
<evidence type="ECO:0000313" key="7">
    <source>
        <dbReference type="Proteomes" id="UP000198634"/>
    </source>
</evidence>
<dbReference type="AlphaFoldDB" id="A0A1H9I7U8"/>
<name>A0A1H9I7U8_9RHOB</name>